<name>A0A068EH21_9POXV</name>
<sequence length="209" mass="24186">MVATWKIIYLTILLYIPAEGLVFHHKVIPSSKLSTEGEKIDDVPICPYRMFNKKKIMGPIVSVKSPDNPTGPMMALDAYHNHTSCKYNQYCTFFDFCMVGKTTIQFGRQKIDLVYFVFIEAVTRDDYTKITQETTLKHLEDVRFKPVSVTFAALSKSKIPTHHECNKSDLKKSVRDSCQEDRNAAIQYSREQKSHYDFFLKSSSKKYNE</sequence>
<dbReference type="KEGG" id="vg:19737879"/>
<dbReference type="GeneID" id="19737879"/>
<evidence type="ECO:0000313" key="1">
    <source>
        <dbReference type="EMBL" id="AID46658.1"/>
    </source>
</evidence>
<evidence type="ECO:0000313" key="2">
    <source>
        <dbReference type="Proteomes" id="UP000101521"/>
    </source>
</evidence>
<dbReference type="Proteomes" id="UP000101521">
    <property type="component" value="Segment"/>
</dbReference>
<accession>A0A068EH21</accession>
<dbReference type="EMBL" id="KJ801920">
    <property type="protein sequence ID" value="AID46658.1"/>
    <property type="molecule type" value="Genomic_DNA"/>
</dbReference>
<dbReference type="RefSeq" id="YP_009046382.1">
    <property type="nucleotide sequence ID" value="NC_024447.1"/>
</dbReference>
<protein>
    <submittedName>
        <fullName evidence="1">Uncharacterized protein</fullName>
    </submittedName>
</protein>
<reference evidence="1 2" key="1">
    <citation type="journal article" date="2014" name="BMC Genomics">
        <title>The complete genome sequences of poxviruses isolated from a penguin and a pigeon in South Africa and comparison to other sequenced avipoxviruses.</title>
        <authorList>
            <person name="Offerman K."/>
            <person name="Carulei O."/>
            <person name="van der Walt A.P."/>
            <person name="Douglass N."/>
            <person name="Williamson A.L."/>
        </authorList>
    </citation>
    <scope>NUCLEOTIDE SEQUENCE [LARGE SCALE GENOMIC DNA]</scope>
    <source>
        <strain evidence="1">FeP2</strain>
    </source>
</reference>
<gene>
    <name evidence="1" type="ORF">fep_154</name>
</gene>
<organism evidence="1 2">
    <name type="scientific">Pigeonpox virus</name>
    <dbReference type="NCBI Taxonomy" id="10264"/>
    <lineage>
        <taxon>Viruses</taxon>
        <taxon>Varidnaviria</taxon>
        <taxon>Bamfordvirae</taxon>
        <taxon>Nucleocytoviricota</taxon>
        <taxon>Pokkesviricetes</taxon>
        <taxon>Chitovirales</taxon>
        <taxon>Poxviridae</taxon>
        <taxon>Chordopoxvirinae</taxon>
        <taxon>Avipoxvirus</taxon>
        <taxon>Avipoxvirus pigeonpox</taxon>
    </lineage>
</organism>
<keyword evidence="2" id="KW-1185">Reference proteome</keyword>
<proteinExistence type="predicted"/>